<feature type="region of interest" description="Disordered" evidence="3">
    <location>
        <begin position="357"/>
        <end position="379"/>
    </location>
</feature>
<dbReference type="Pfam" id="PF00612">
    <property type="entry name" value="IQ"/>
    <property type="match status" value="1"/>
</dbReference>
<dbReference type="PANTHER" id="PTHR32295:SF212">
    <property type="entry name" value="CALMODULIN BINDING PROTEIN-RELATED"/>
    <property type="match status" value="1"/>
</dbReference>
<dbReference type="Gene3D" id="1.20.5.190">
    <property type="match status" value="1"/>
</dbReference>
<accession>A0A6P4BG21</accession>
<organism evidence="4 5">
    <name type="scientific">Ziziphus jujuba</name>
    <name type="common">Chinese jujube</name>
    <name type="synonym">Ziziphus sativa</name>
    <dbReference type="NCBI Taxonomy" id="326968"/>
    <lineage>
        <taxon>Eukaryota</taxon>
        <taxon>Viridiplantae</taxon>
        <taxon>Streptophyta</taxon>
        <taxon>Embryophyta</taxon>
        <taxon>Tracheophyta</taxon>
        <taxon>Spermatophyta</taxon>
        <taxon>Magnoliopsida</taxon>
        <taxon>eudicotyledons</taxon>
        <taxon>Gunneridae</taxon>
        <taxon>Pentapetalae</taxon>
        <taxon>rosids</taxon>
        <taxon>fabids</taxon>
        <taxon>Rosales</taxon>
        <taxon>Rhamnaceae</taxon>
        <taxon>Paliureae</taxon>
        <taxon>Ziziphus</taxon>
    </lineage>
</organism>
<proteinExistence type="inferred from homology"/>
<dbReference type="RefSeq" id="XP_024922235.2">
    <property type="nucleotide sequence ID" value="XM_025066467.3"/>
</dbReference>
<evidence type="ECO:0000313" key="6">
    <source>
        <dbReference type="RefSeq" id="XP_024922235.2"/>
    </source>
</evidence>
<dbReference type="GeneID" id="107431576"/>
<feature type="compositionally biased region" description="Polar residues" evidence="3">
    <location>
        <begin position="360"/>
        <end position="379"/>
    </location>
</feature>
<gene>
    <name evidence="5 6" type="primary">LOC107431576</name>
</gene>
<dbReference type="SMART" id="SM00015">
    <property type="entry name" value="IQ"/>
    <property type="match status" value="1"/>
</dbReference>
<dbReference type="AlphaFoldDB" id="A0A6P4BG21"/>
<dbReference type="GO" id="GO:0005516">
    <property type="term" value="F:calmodulin binding"/>
    <property type="evidence" value="ECO:0007669"/>
    <property type="project" value="UniProtKB-KW"/>
</dbReference>
<dbReference type="RefSeq" id="XP_015898021.2">
    <property type="nucleotide sequence ID" value="XM_016042535.4"/>
</dbReference>
<dbReference type="KEGG" id="zju:107431576"/>
<dbReference type="Proteomes" id="UP001652623">
    <property type="component" value="Chromosome 11"/>
</dbReference>
<evidence type="ECO:0000313" key="5">
    <source>
        <dbReference type="RefSeq" id="XP_015898021.2"/>
    </source>
</evidence>
<dbReference type="CDD" id="cd23767">
    <property type="entry name" value="IQCD"/>
    <property type="match status" value="1"/>
</dbReference>
<evidence type="ECO:0000313" key="4">
    <source>
        <dbReference type="Proteomes" id="UP001652623"/>
    </source>
</evidence>
<protein>
    <submittedName>
        <fullName evidence="5 6">Protein IQ-DOMAIN 12</fullName>
    </submittedName>
</protein>
<evidence type="ECO:0000256" key="3">
    <source>
        <dbReference type="SAM" id="MobiDB-lite"/>
    </source>
</evidence>
<evidence type="ECO:0000256" key="2">
    <source>
        <dbReference type="ARBA" id="ARBA00024341"/>
    </source>
</evidence>
<name>A0A6P4BG21_ZIZJJ</name>
<dbReference type="InterPro" id="IPR000048">
    <property type="entry name" value="IQ_motif_EF-hand-BS"/>
</dbReference>
<keyword evidence="1" id="KW-0112">Calmodulin-binding</keyword>
<keyword evidence="4" id="KW-1185">Reference proteome</keyword>
<comment type="similarity">
    <text evidence="2">Belongs to the IQD family.</text>
</comment>
<reference evidence="5 6" key="1">
    <citation type="submission" date="2025-05" db="UniProtKB">
        <authorList>
            <consortium name="RefSeq"/>
        </authorList>
    </citation>
    <scope>IDENTIFICATION</scope>
    <source>
        <tissue evidence="5 6">Seedling</tissue>
    </source>
</reference>
<dbReference type="PANTHER" id="PTHR32295">
    <property type="entry name" value="IQ-DOMAIN 5-RELATED"/>
    <property type="match status" value="1"/>
</dbReference>
<dbReference type="PROSITE" id="PS50096">
    <property type="entry name" value="IQ"/>
    <property type="match status" value="2"/>
</dbReference>
<sequence length="432" mass="49404">MAKTKCWFNWVKRLIAFKPKAKKSKDWRWDLGRLTFKQYPALTASQRTLNEATEEQKKHALTVALATAAAAEAAVAAAQAAAEVVRLTGASKSCLNYSKSDRNLAATKIQSAYRAHLARKALRALKGLVRLQAIVRGRAVRRKIVNILKRLPSSSSRQSEVVQETTISTKDTCFKDGNKKQILRPNKELEENNLKLECSSKERWDCSILSKEDIQNTWLKRQEAMMKRERMKKYSFSHRERRNTHILDDSFTKKESGTRSSRIEQWENKVAYDREELETLKPIVHSNLIDSEMLGMTQVKLKSARNSDSLQLLSSQFPLSRSSFCHEERNSGGEDILMPSSPVFPTYMALTETTKAKTRPNMSMTESAQTKTRSMSTPRQRVEFREGCFNHNFQHRNGISLWSSYDGASVSHNWKHGISPKISSSINQYYED</sequence>
<evidence type="ECO:0000256" key="1">
    <source>
        <dbReference type="ARBA" id="ARBA00022860"/>
    </source>
</evidence>